<dbReference type="Proteomes" id="UP001227268">
    <property type="component" value="Unassembled WGS sequence"/>
</dbReference>
<evidence type="ECO:0000313" key="2">
    <source>
        <dbReference type="Proteomes" id="UP001227268"/>
    </source>
</evidence>
<sequence length="548" mass="60104">MVNLLHAFAVAPDQHGQLPPKETVNIRIILLALTGSCAAILFGYDLGFIGGVITLPAFMSDFDETGKTAAQKTAFSSNVVSVFQAGAIFGAITSAFISDKWGRRKTLMGNIAFYMIGAALMTAAKGKAGIPMMYAGRIITGWGVGASTMLVPIYVAECSPPHVRGRLVGLYEVGVQFGIMIGFWIAYALLQTVTGSLQWRVPMAFQLVPSGLVLIALIFLTETPRFMVKQHGEEKALATLAWLRNLPVDHPYVIHEFVGISAQVEHERLMTNGAHGFAIVRESFHKNNLRRLITGCLIMIFFQLAGTNAVNYFSPEIFRSLGLSASSAKLFATGIYGVVRFVSTLIAMVAFNDRFGRVQMIVIGGSIMALCMWIVGALAAIHPPVVGQSIQPAEYAAITFIFVWAVAFCFSYAGIPWIFCSEIFPLRIRSFCMAVCTATHWAFNLMLAKSTPYMLKDITYGIYFIFAGCTTLGAILEYFYMPETRGRSLEEMDHLFSGWQPTKRIGSPRLGSSAIQRRLAMERSPSAVPTPEEDVNEVKGKFLHVESV</sequence>
<dbReference type="EMBL" id="JASBWT010000009">
    <property type="protein sequence ID" value="KAJ9101683.1"/>
    <property type="molecule type" value="Genomic_DNA"/>
</dbReference>
<reference evidence="1" key="1">
    <citation type="submission" date="2023-04" db="EMBL/GenBank/DDBJ databases">
        <title>Draft Genome sequencing of Naganishia species isolated from polar environments using Oxford Nanopore Technology.</title>
        <authorList>
            <person name="Leo P."/>
            <person name="Venkateswaran K."/>
        </authorList>
    </citation>
    <scope>NUCLEOTIDE SEQUENCE</scope>
    <source>
        <strain evidence="1">MNA-CCFEE 5423</strain>
    </source>
</reference>
<organism evidence="1 2">
    <name type="scientific">Naganishia friedmannii</name>
    <dbReference type="NCBI Taxonomy" id="89922"/>
    <lineage>
        <taxon>Eukaryota</taxon>
        <taxon>Fungi</taxon>
        <taxon>Dikarya</taxon>
        <taxon>Basidiomycota</taxon>
        <taxon>Agaricomycotina</taxon>
        <taxon>Tremellomycetes</taxon>
        <taxon>Filobasidiales</taxon>
        <taxon>Filobasidiaceae</taxon>
        <taxon>Naganishia</taxon>
    </lineage>
</organism>
<evidence type="ECO:0000313" key="1">
    <source>
        <dbReference type="EMBL" id="KAJ9101683.1"/>
    </source>
</evidence>
<proteinExistence type="predicted"/>
<name>A0ACC2VR70_9TREE</name>
<accession>A0ACC2VR70</accession>
<comment type="caution">
    <text evidence="1">The sequence shown here is derived from an EMBL/GenBank/DDBJ whole genome shotgun (WGS) entry which is preliminary data.</text>
</comment>
<protein>
    <submittedName>
        <fullName evidence="1">Uncharacterized protein</fullName>
    </submittedName>
</protein>
<gene>
    <name evidence="1" type="ORF">QFC21_003021</name>
</gene>
<keyword evidence="2" id="KW-1185">Reference proteome</keyword>